<dbReference type="GO" id="GO:0031418">
    <property type="term" value="F:L-ascorbic acid binding"/>
    <property type="evidence" value="ECO:0007669"/>
    <property type="project" value="InterPro"/>
</dbReference>
<dbReference type="GO" id="GO:0004656">
    <property type="term" value="F:procollagen-proline 4-dioxygenase activity"/>
    <property type="evidence" value="ECO:0007669"/>
    <property type="project" value="TreeGrafter"/>
</dbReference>
<keyword evidence="3" id="KW-0223">Dioxygenase</keyword>
<evidence type="ECO:0000256" key="3">
    <source>
        <dbReference type="ARBA" id="ARBA00022964"/>
    </source>
</evidence>
<evidence type="ECO:0000256" key="6">
    <source>
        <dbReference type="SAM" id="MobiDB-lite"/>
    </source>
</evidence>
<name>A0A813KJF9_POLGL</name>
<evidence type="ECO:0000256" key="4">
    <source>
        <dbReference type="ARBA" id="ARBA00023002"/>
    </source>
</evidence>
<evidence type="ECO:0000256" key="5">
    <source>
        <dbReference type="ARBA" id="ARBA00023004"/>
    </source>
</evidence>
<proteinExistence type="predicted"/>
<evidence type="ECO:0000256" key="2">
    <source>
        <dbReference type="ARBA" id="ARBA00022723"/>
    </source>
</evidence>
<dbReference type="Gene3D" id="2.60.120.620">
    <property type="entry name" value="q2cbj1_9rhob like domain"/>
    <property type="match status" value="1"/>
</dbReference>
<comment type="caution">
    <text evidence="8">The sequence shown here is derived from an EMBL/GenBank/DDBJ whole genome shotgun (WGS) entry which is preliminary data.</text>
</comment>
<evidence type="ECO:0000256" key="1">
    <source>
        <dbReference type="ARBA" id="ARBA00001961"/>
    </source>
</evidence>
<dbReference type="GO" id="GO:0005506">
    <property type="term" value="F:iron ion binding"/>
    <property type="evidence" value="ECO:0007669"/>
    <property type="project" value="InterPro"/>
</dbReference>
<evidence type="ECO:0000259" key="7">
    <source>
        <dbReference type="SMART" id="SM00702"/>
    </source>
</evidence>
<dbReference type="Pfam" id="PF13640">
    <property type="entry name" value="2OG-FeII_Oxy_3"/>
    <property type="match status" value="1"/>
</dbReference>
<evidence type="ECO:0000313" key="9">
    <source>
        <dbReference type="Proteomes" id="UP000626109"/>
    </source>
</evidence>
<dbReference type="EMBL" id="CAJNNW010030917">
    <property type="protein sequence ID" value="CAE8705172.1"/>
    <property type="molecule type" value="Genomic_DNA"/>
</dbReference>
<dbReference type="InterPro" id="IPR045054">
    <property type="entry name" value="P4HA-like"/>
</dbReference>
<dbReference type="SMART" id="SM00702">
    <property type="entry name" value="P4Hc"/>
    <property type="match status" value="1"/>
</dbReference>
<dbReference type="InterPro" id="IPR044862">
    <property type="entry name" value="Pro_4_hyd_alph_FE2OG_OXY"/>
</dbReference>
<feature type="domain" description="Prolyl 4-hydroxylase alpha subunit" evidence="7">
    <location>
        <begin position="70"/>
        <end position="252"/>
    </location>
</feature>
<gene>
    <name evidence="8" type="ORF">PGLA2088_LOCUS33565</name>
</gene>
<organism evidence="8 9">
    <name type="scientific">Polarella glacialis</name>
    <name type="common">Dinoflagellate</name>
    <dbReference type="NCBI Taxonomy" id="89957"/>
    <lineage>
        <taxon>Eukaryota</taxon>
        <taxon>Sar</taxon>
        <taxon>Alveolata</taxon>
        <taxon>Dinophyceae</taxon>
        <taxon>Suessiales</taxon>
        <taxon>Suessiaceae</taxon>
        <taxon>Polarella</taxon>
    </lineage>
</organism>
<protein>
    <recommendedName>
        <fullName evidence="7">Prolyl 4-hydroxylase alpha subunit domain-containing protein</fullName>
    </recommendedName>
</protein>
<feature type="region of interest" description="Disordered" evidence="6">
    <location>
        <begin position="260"/>
        <end position="288"/>
    </location>
</feature>
<feature type="compositionally biased region" description="Acidic residues" evidence="6">
    <location>
        <begin position="263"/>
        <end position="279"/>
    </location>
</feature>
<dbReference type="Proteomes" id="UP000626109">
    <property type="component" value="Unassembled WGS sequence"/>
</dbReference>
<dbReference type="GO" id="GO:0005783">
    <property type="term" value="C:endoplasmic reticulum"/>
    <property type="evidence" value="ECO:0007669"/>
    <property type="project" value="TreeGrafter"/>
</dbReference>
<dbReference type="AlphaFoldDB" id="A0A813KJF9"/>
<dbReference type="PANTHER" id="PTHR10869">
    <property type="entry name" value="PROLYL 4-HYDROXYLASE ALPHA SUBUNIT"/>
    <property type="match status" value="1"/>
</dbReference>
<sequence>MPNVPMAFASPLGVPRALTSATAAAIAQANLSDRLVQKPDLVVDPADWLAKDDQACAPPSLRTYLVHESPRLAVVPNFLTDSEVAHLLELARQSWAPSEVDDIVDERQPHAVAAQGILRRSAKHRTSDSYVLEEGQTETLRQIEKRLCHLVGMKLETLERLAMVKYAPGQFFKVHHDGGYRPWTVFVYLNDLPAGAEGETHFPALQLRVTPRKGCAVMWPNSGPDGKADPRLVHQGLPPTTGMKFGVNCFFHEKPVRRPALPCDEETDHTEEELEDEDSAQLGWNLCS</sequence>
<accession>A0A813KJF9</accession>
<reference evidence="8" key="1">
    <citation type="submission" date="2021-02" db="EMBL/GenBank/DDBJ databases">
        <authorList>
            <person name="Dougan E. K."/>
            <person name="Rhodes N."/>
            <person name="Thang M."/>
            <person name="Chan C."/>
        </authorList>
    </citation>
    <scope>NUCLEOTIDE SEQUENCE</scope>
</reference>
<keyword evidence="4" id="KW-0560">Oxidoreductase</keyword>
<comment type="cofactor">
    <cofactor evidence="1">
        <name>L-ascorbate</name>
        <dbReference type="ChEBI" id="CHEBI:38290"/>
    </cofactor>
</comment>
<keyword evidence="5" id="KW-0408">Iron</keyword>
<keyword evidence="2" id="KW-0479">Metal-binding</keyword>
<evidence type="ECO:0000313" key="8">
    <source>
        <dbReference type="EMBL" id="CAE8705172.1"/>
    </source>
</evidence>
<dbReference type="PANTHER" id="PTHR10869:SF246">
    <property type="entry name" value="TRANSMEMBRANE PROLYL 4-HYDROXYLASE"/>
    <property type="match status" value="1"/>
</dbReference>
<dbReference type="InterPro" id="IPR006620">
    <property type="entry name" value="Pro_4_hyd_alph"/>
</dbReference>